<organism evidence="1 2">
    <name type="scientific">Ambrosiozyma monospora</name>
    <name type="common">Yeast</name>
    <name type="synonym">Endomycopsis monosporus</name>
    <dbReference type="NCBI Taxonomy" id="43982"/>
    <lineage>
        <taxon>Eukaryota</taxon>
        <taxon>Fungi</taxon>
        <taxon>Dikarya</taxon>
        <taxon>Ascomycota</taxon>
        <taxon>Saccharomycotina</taxon>
        <taxon>Pichiomycetes</taxon>
        <taxon>Pichiales</taxon>
        <taxon>Pichiaceae</taxon>
        <taxon>Ambrosiozyma</taxon>
    </lineage>
</organism>
<dbReference type="Proteomes" id="UP001165064">
    <property type="component" value="Unassembled WGS sequence"/>
</dbReference>
<proteinExistence type="predicted"/>
<accession>A0ACB5U4Y6</accession>
<protein>
    <submittedName>
        <fullName evidence="1">Unnamed protein product</fullName>
    </submittedName>
</protein>
<keyword evidence="2" id="KW-1185">Reference proteome</keyword>
<sequence>METHITDDRVQTPDRKHHYVYCIPELHQRNKKAVELWFKLFLTPDTLQNIPAQLPDVTYLQNKRMTFVRKNIEEYIDCITGSHSGSAMIKIIEINDHMNTKSLTLMFREIGTNVSSNGPEYAIALLGINTIYVMLWVGDKNVVSFNLDQCCRQESRCKVAASISLFVKLCCSSN</sequence>
<evidence type="ECO:0000313" key="2">
    <source>
        <dbReference type="Proteomes" id="UP001165064"/>
    </source>
</evidence>
<dbReference type="EMBL" id="BSXS01011896">
    <property type="protein sequence ID" value="GMF01467.1"/>
    <property type="molecule type" value="Genomic_DNA"/>
</dbReference>
<reference evidence="1" key="1">
    <citation type="submission" date="2023-04" db="EMBL/GenBank/DDBJ databases">
        <title>Ambrosiozyma monospora NBRC 10751.</title>
        <authorList>
            <person name="Ichikawa N."/>
            <person name="Sato H."/>
            <person name="Tonouchi N."/>
        </authorList>
    </citation>
    <scope>NUCLEOTIDE SEQUENCE</scope>
    <source>
        <strain evidence="1">NBRC 10751</strain>
    </source>
</reference>
<evidence type="ECO:0000313" key="1">
    <source>
        <dbReference type="EMBL" id="GMF01467.1"/>
    </source>
</evidence>
<name>A0ACB5U4Y6_AMBMO</name>
<comment type="caution">
    <text evidence="1">The sequence shown here is derived from an EMBL/GenBank/DDBJ whole genome shotgun (WGS) entry which is preliminary data.</text>
</comment>
<gene>
    <name evidence="1" type="ORF">Amon02_001126400</name>
</gene>